<dbReference type="AlphaFoldDB" id="A0A7S4AHG7"/>
<proteinExistence type="predicted"/>
<evidence type="ECO:0000256" key="1">
    <source>
        <dbReference type="SAM" id="MobiDB-lite"/>
    </source>
</evidence>
<dbReference type="EMBL" id="HBIX01011309">
    <property type="protein sequence ID" value="CAE0715779.1"/>
    <property type="molecule type" value="Transcribed_RNA"/>
</dbReference>
<accession>A0A7S4AHG7</accession>
<dbReference type="PROSITE" id="PS50280">
    <property type="entry name" value="SET"/>
    <property type="match status" value="1"/>
</dbReference>
<keyword evidence="2" id="KW-0732">Signal</keyword>
<dbReference type="InterPro" id="IPR046341">
    <property type="entry name" value="SET_dom_sf"/>
</dbReference>
<evidence type="ECO:0000256" key="2">
    <source>
        <dbReference type="SAM" id="SignalP"/>
    </source>
</evidence>
<evidence type="ECO:0000313" key="4">
    <source>
        <dbReference type="EMBL" id="CAE0715779.1"/>
    </source>
</evidence>
<sequence>MRGQISSIAAVLVLATTTMARSSVKTKTDEGGRHKSPEFNDGADDSEGSCGLYLATSSTSLPGDHKWGVYTGKDIPINSPIGFGDVAIHTFHLMANNIWMDPETDEIVDNLDVNQYANVVDWFEQFVWVPHSSGGQFEIEDTVYGAKVVTAIPGTGVLGGYNPKLTNADWNHSSAYHREALNEYPGEAHPGRGAYSNYYNLELSSTELIQAGKEIFLQFGDNWEKEVGNEETEEQLTPQDFEKVDQTVEKMVQFFEKHDSKLDDVSKQRIYNFLRDDVMVAAAGKPKGRQIKNLLPEDPSDLKEILADGGSFASKTPGESGSLEWRSLEWLETNGLCMDNIKPGPSTIPYAGRGAFANRDIKEGTLVAPVPLVQIPDEAILNMYPVDAVIYNSEDVEENSAEPDYMWLRESEDQVGIQLLMNYMYGHPESSMLFFPVGAVASYINHAPSNDKINAKMEWSKHPENQLDWLDEELQAFNAMGRLVIEIVATKDIKEGEEVFIDYGKEWQDAWDRHVEEWNENKEDSWPIRALDLNQEHRTKPFRTIEEEPYPEEVMMKCFLMVTKPDGEIHMDSLGRKVRIWSDSESGKSNIVSNNLFDCEIETHEETPTGHSYNILWNSGKSITVVTGVPHRAIVFLDQPEVGDQHIWNSFRHYISMGDIFPDLWKEIVSSDDEVEETHAYNEEGEL</sequence>
<dbReference type="InterPro" id="IPR001214">
    <property type="entry name" value="SET_dom"/>
</dbReference>
<feature type="compositionally biased region" description="Basic and acidic residues" evidence="1">
    <location>
        <begin position="26"/>
        <end position="38"/>
    </location>
</feature>
<gene>
    <name evidence="4" type="ORF">PAUS00366_LOCUS8531</name>
</gene>
<feature type="signal peptide" evidence="2">
    <location>
        <begin position="1"/>
        <end position="20"/>
    </location>
</feature>
<evidence type="ECO:0000259" key="3">
    <source>
        <dbReference type="PROSITE" id="PS50280"/>
    </source>
</evidence>
<dbReference type="SUPFAM" id="SSF82199">
    <property type="entry name" value="SET domain"/>
    <property type="match status" value="1"/>
</dbReference>
<feature type="chain" id="PRO_5030961749" description="SET domain-containing protein" evidence="2">
    <location>
        <begin position="21"/>
        <end position="687"/>
    </location>
</feature>
<dbReference type="Gene3D" id="2.170.270.10">
    <property type="entry name" value="SET domain"/>
    <property type="match status" value="1"/>
</dbReference>
<name>A0A7S4AHG7_9STRA</name>
<protein>
    <recommendedName>
        <fullName evidence="3">SET domain-containing protein</fullName>
    </recommendedName>
</protein>
<feature type="domain" description="SET" evidence="3">
    <location>
        <begin position="334"/>
        <end position="504"/>
    </location>
</feature>
<feature type="region of interest" description="Disordered" evidence="1">
    <location>
        <begin position="23"/>
        <end position="46"/>
    </location>
</feature>
<reference evidence="4" key="1">
    <citation type="submission" date="2021-01" db="EMBL/GenBank/DDBJ databases">
        <authorList>
            <person name="Corre E."/>
            <person name="Pelletier E."/>
            <person name="Niang G."/>
            <person name="Scheremetjew M."/>
            <person name="Finn R."/>
            <person name="Kale V."/>
            <person name="Holt S."/>
            <person name="Cochrane G."/>
            <person name="Meng A."/>
            <person name="Brown T."/>
            <person name="Cohen L."/>
        </authorList>
    </citation>
    <scope>NUCLEOTIDE SEQUENCE</scope>
    <source>
        <strain evidence="4">10249 10 AB</strain>
    </source>
</reference>
<organism evidence="4">
    <name type="scientific">Pseudo-nitzschia australis</name>
    <dbReference type="NCBI Taxonomy" id="44445"/>
    <lineage>
        <taxon>Eukaryota</taxon>
        <taxon>Sar</taxon>
        <taxon>Stramenopiles</taxon>
        <taxon>Ochrophyta</taxon>
        <taxon>Bacillariophyta</taxon>
        <taxon>Bacillariophyceae</taxon>
        <taxon>Bacillariophycidae</taxon>
        <taxon>Bacillariales</taxon>
        <taxon>Bacillariaceae</taxon>
        <taxon>Pseudo-nitzschia</taxon>
    </lineage>
</organism>
<dbReference type="Pfam" id="PF00856">
    <property type="entry name" value="SET"/>
    <property type="match status" value="1"/>
</dbReference>